<reference evidence="3" key="2">
    <citation type="submission" date="2023-05" db="EMBL/GenBank/DDBJ databases">
        <authorList>
            <person name="Schelkunov M.I."/>
        </authorList>
    </citation>
    <scope>NUCLEOTIDE SEQUENCE</scope>
    <source>
        <strain evidence="3">Hsosn_3</strain>
        <tissue evidence="3">Leaf</tissue>
    </source>
</reference>
<dbReference type="PANTHER" id="PTHR33159:SF6">
    <property type="entry name" value="RPM1-INTERACTING PROTEIN 4"/>
    <property type="match status" value="1"/>
</dbReference>
<accession>A0AAD8N627</accession>
<feature type="domain" description="RIN4 pathogenic type III effector avirulence factor Avr cleavage site" evidence="2">
    <location>
        <begin position="3"/>
        <end position="32"/>
    </location>
</feature>
<evidence type="ECO:0000259" key="2">
    <source>
        <dbReference type="Pfam" id="PF05627"/>
    </source>
</evidence>
<proteinExistence type="predicted"/>
<name>A0AAD8N627_9APIA</name>
<feature type="region of interest" description="Disordered" evidence="1">
    <location>
        <begin position="30"/>
        <end position="249"/>
    </location>
</feature>
<gene>
    <name evidence="3" type="ORF">POM88_007967</name>
</gene>
<sequence>MAQRPVVPQFGNWDSEDNVPYTVYFEKARKGKNGGKMINPNDPMQNPGMFPPSAQVAPSTARNARKEPISRKTVRPKTLDIQSSSDSSGRMKFTEGPLRNDNVSRQSGTGSTNQNRAGNGSGSGRPRRQNAGSEHSVDQSPLDPQHQAKLIGKGSGSAWESRRSDESSHGTTGRSRMKPVSAGIESPDQGAAVPRFGEWDENNPSSADNFTQKFNKVRQEKNSSNPMVSNTSTDRRKQIDYNKKKSSWSSCFPCFGK</sequence>
<dbReference type="InterPro" id="IPR040387">
    <property type="entry name" value="RIN4/NOI4"/>
</dbReference>
<dbReference type="GO" id="GO:0005886">
    <property type="term" value="C:plasma membrane"/>
    <property type="evidence" value="ECO:0007669"/>
    <property type="project" value="TreeGrafter"/>
</dbReference>
<feature type="compositionally biased region" description="Polar residues" evidence="1">
    <location>
        <begin position="202"/>
        <end position="214"/>
    </location>
</feature>
<evidence type="ECO:0000313" key="3">
    <source>
        <dbReference type="EMBL" id="KAK1398104.1"/>
    </source>
</evidence>
<keyword evidence="4" id="KW-1185">Reference proteome</keyword>
<dbReference type="EMBL" id="JAUIZM010000002">
    <property type="protein sequence ID" value="KAK1398104.1"/>
    <property type="molecule type" value="Genomic_DNA"/>
</dbReference>
<reference evidence="3" key="1">
    <citation type="submission" date="2023-02" db="EMBL/GenBank/DDBJ databases">
        <title>Genome of toxic invasive species Heracleum sosnowskyi carries increased number of genes despite the absence of recent whole-genome duplications.</title>
        <authorList>
            <person name="Schelkunov M."/>
            <person name="Shtratnikova V."/>
            <person name="Makarenko M."/>
            <person name="Klepikova A."/>
            <person name="Omelchenko D."/>
            <person name="Novikova G."/>
            <person name="Obukhova E."/>
            <person name="Bogdanov V."/>
            <person name="Penin A."/>
            <person name="Logacheva M."/>
        </authorList>
    </citation>
    <scope>NUCLEOTIDE SEQUENCE</scope>
    <source>
        <strain evidence="3">Hsosn_3</strain>
        <tissue evidence="3">Leaf</tissue>
    </source>
</reference>
<protein>
    <submittedName>
        <fullName evidence="3">RPM1 interacting protein 4 transcript 2</fullName>
    </submittedName>
</protein>
<dbReference type="Pfam" id="PF05627">
    <property type="entry name" value="AvrRpt-cleavage"/>
    <property type="match status" value="2"/>
</dbReference>
<dbReference type="Proteomes" id="UP001237642">
    <property type="component" value="Unassembled WGS sequence"/>
</dbReference>
<dbReference type="InterPro" id="IPR008700">
    <property type="entry name" value="TypeIII_avirulence_cleave"/>
</dbReference>
<dbReference type="PANTHER" id="PTHR33159">
    <property type="entry name" value="RPM1-INTERACTING PROTEIN 4 (RIN4) FAMILY PROTEIN"/>
    <property type="match status" value="1"/>
</dbReference>
<feature type="domain" description="RIN4 pathogenic type III effector avirulence factor Avr cleavage site" evidence="2">
    <location>
        <begin position="189"/>
        <end position="221"/>
    </location>
</feature>
<organism evidence="3 4">
    <name type="scientific">Heracleum sosnowskyi</name>
    <dbReference type="NCBI Taxonomy" id="360622"/>
    <lineage>
        <taxon>Eukaryota</taxon>
        <taxon>Viridiplantae</taxon>
        <taxon>Streptophyta</taxon>
        <taxon>Embryophyta</taxon>
        <taxon>Tracheophyta</taxon>
        <taxon>Spermatophyta</taxon>
        <taxon>Magnoliopsida</taxon>
        <taxon>eudicotyledons</taxon>
        <taxon>Gunneridae</taxon>
        <taxon>Pentapetalae</taxon>
        <taxon>asterids</taxon>
        <taxon>campanulids</taxon>
        <taxon>Apiales</taxon>
        <taxon>Apiaceae</taxon>
        <taxon>Apioideae</taxon>
        <taxon>apioid superclade</taxon>
        <taxon>Tordylieae</taxon>
        <taxon>Tordyliinae</taxon>
        <taxon>Heracleum</taxon>
    </lineage>
</organism>
<evidence type="ECO:0000256" key="1">
    <source>
        <dbReference type="SAM" id="MobiDB-lite"/>
    </source>
</evidence>
<feature type="compositionally biased region" description="Basic and acidic residues" evidence="1">
    <location>
        <begin position="233"/>
        <end position="243"/>
    </location>
</feature>
<dbReference type="AlphaFoldDB" id="A0AAD8N627"/>
<feature type="compositionally biased region" description="Polar residues" evidence="1">
    <location>
        <begin position="101"/>
        <end position="118"/>
    </location>
</feature>
<comment type="caution">
    <text evidence="3">The sequence shown here is derived from an EMBL/GenBank/DDBJ whole genome shotgun (WGS) entry which is preliminary data.</text>
</comment>
<evidence type="ECO:0000313" key="4">
    <source>
        <dbReference type="Proteomes" id="UP001237642"/>
    </source>
</evidence>
<feature type="compositionally biased region" description="Polar residues" evidence="1">
    <location>
        <begin position="222"/>
        <end position="232"/>
    </location>
</feature>